<feature type="transmembrane region" description="Helical" evidence="9">
    <location>
        <begin position="187"/>
        <end position="212"/>
    </location>
</feature>
<evidence type="ECO:0000256" key="2">
    <source>
        <dbReference type="ARBA" id="ARBA00008807"/>
    </source>
</evidence>
<gene>
    <name evidence="10" type="ORF">KVV02_004293</name>
</gene>
<keyword evidence="8 9" id="KW-0472">Membrane</keyword>
<keyword evidence="3" id="KW-0813">Transport</keyword>
<feature type="transmembrane region" description="Helical" evidence="9">
    <location>
        <begin position="261"/>
        <end position="285"/>
    </location>
</feature>
<dbReference type="PANTHER" id="PTHR22601">
    <property type="entry name" value="ISP4 LIKE PROTEIN"/>
    <property type="match status" value="1"/>
</dbReference>
<dbReference type="Pfam" id="PF03169">
    <property type="entry name" value="OPT"/>
    <property type="match status" value="2"/>
</dbReference>
<evidence type="ECO:0000256" key="5">
    <source>
        <dbReference type="ARBA" id="ARBA00022856"/>
    </source>
</evidence>
<dbReference type="InterPro" id="IPR004648">
    <property type="entry name" value="Oligpept_transpt"/>
</dbReference>
<dbReference type="GO" id="GO:0035673">
    <property type="term" value="F:oligopeptide transmembrane transporter activity"/>
    <property type="evidence" value="ECO:0007669"/>
    <property type="project" value="InterPro"/>
</dbReference>
<comment type="caution">
    <text evidence="10">The sequence shown here is derived from an EMBL/GenBank/DDBJ whole genome shotgun (WGS) entry which is preliminary data.</text>
</comment>
<dbReference type="NCBIfam" id="TIGR00728">
    <property type="entry name" value="OPT_sfam"/>
    <property type="match status" value="1"/>
</dbReference>
<feature type="transmembrane region" description="Helical" evidence="9">
    <location>
        <begin position="107"/>
        <end position="127"/>
    </location>
</feature>
<sequence length="321" mass="36379">LPPISQPFTKYPRVPIPKTPVTMDNTVALSEKDLAHIRDEKMDASELERQLQLQEEEDSPIEEVRVTVPNTDDPQLPCNTFRMWFLGLLFTLIISFVNQFFHLRQTTITIGYSVVALVSLPLGHAMARVLPTRKFSLFGFSFSLNPGPFSIKEHVLIGTMTSCNTYSAYAVDIVVLQNIFYHDEKPFIAGLLLVLTTQVTGFALAGALRRFLYVHWPVLLAATSNMPPGQPYMYTNGLFIGFIFAFLLRRYRYNWWSRYNYLTSAALDSGLAVAGLVIFFCIQSWGGKFPYWWGNPDPENPDPVAATVDHCPLGAKNYYGW</sequence>
<evidence type="ECO:0000313" key="10">
    <source>
        <dbReference type="EMBL" id="KAG9320156.1"/>
    </source>
</evidence>
<dbReference type="InterPro" id="IPR004813">
    <property type="entry name" value="OPT"/>
</dbReference>
<evidence type="ECO:0000256" key="6">
    <source>
        <dbReference type="ARBA" id="ARBA00022927"/>
    </source>
</evidence>
<feature type="transmembrane region" description="Helical" evidence="9">
    <location>
        <begin position="83"/>
        <end position="101"/>
    </location>
</feature>
<evidence type="ECO:0000313" key="11">
    <source>
        <dbReference type="Proteomes" id="UP000717515"/>
    </source>
</evidence>
<reference evidence="10" key="1">
    <citation type="submission" date="2021-07" db="EMBL/GenBank/DDBJ databases">
        <title>Draft genome of Mortierella alpina, strain LL118, isolated from an aspen leaf litter sample.</title>
        <authorList>
            <person name="Yang S."/>
            <person name="Vinatzer B.A."/>
        </authorList>
    </citation>
    <scope>NUCLEOTIDE SEQUENCE</scope>
    <source>
        <strain evidence="10">LL118</strain>
    </source>
</reference>
<evidence type="ECO:0000256" key="8">
    <source>
        <dbReference type="ARBA" id="ARBA00023136"/>
    </source>
</evidence>
<dbReference type="Proteomes" id="UP000717515">
    <property type="component" value="Unassembled WGS sequence"/>
</dbReference>
<name>A0A9P8A0D0_MORAP</name>
<evidence type="ECO:0000256" key="7">
    <source>
        <dbReference type="ARBA" id="ARBA00022989"/>
    </source>
</evidence>
<accession>A0A9P8A0D0</accession>
<keyword evidence="5" id="KW-0571">Peptide transport</keyword>
<protein>
    <recommendedName>
        <fullName evidence="12">Oligopeptide transporter</fullName>
    </recommendedName>
</protein>
<comment type="subcellular location">
    <subcellularLocation>
        <location evidence="1">Membrane</location>
        <topology evidence="1">Multi-pass membrane protein</topology>
    </subcellularLocation>
</comment>
<evidence type="ECO:0000256" key="1">
    <source>
        <dbReference type="ARBA" id="ARBA00004141"/>
    </source>
</evidence>
<feature type="transmembrane region" description="Helical" evidence="9">
    <location>
        <begin position="232"/>
        <end position="249"/>
    </location>
</feature>
<dbReference type="GO" id="GO:0015031">
    <property type="term" value="P:protein transport"/>
    <property type="evidence" value="ECO:0007669"/>
    <property type="project" value="UniProtKB-KW"/>
</dbReference>
<keyword evidence="7 9" id="KW-1133">Transmembrane helix</keyword>
<dbReference type="AlphaFoldDB" id="A0A9P8A0D0"/>
<evidence type="ECO:0000256" key="4">
    <source>
        <dbReference type="ARBA" id="ARBA00022692"/>
    </source>
</evidence>
<proteinExistence type="inferred from homology"/>
<evidence type="ECO:0000256" key="3">
    <source>
        <dbReference type="ARBA" id="ARBA00022448"/>
    </source>
</evidence>
<organism evidence="10 11">
    <name type="scientific">Mortierella alpina</name>
    <name type="common">Oleaginous fungus</name>
    <name type="synonym">Mortierella renispora</name>
    <dbReference type="NCBI Taxonomy" id="64518"/>
    <lineage>
        <taxon>Eukaryota</taxon>
        <taxon>Fungi</taxon>
        <taxon>Fungi incertae sedis</taxon>
        <taxon>Mucoromycota</taxon>
        <taxon>Mortierellomycotina</taxon>
        <taxon>Mortierellomycetes</taxon>
        <taxon>Mortierellales</taxon>
        <taxon>Mortierellaceae</taxon>
        <taxon>Mortierella</taxon>
    </lineage>
</organism>
<evidence type="ECO:0008006" key="12">
    <source>
        <dbReference type="Google" id="ProtNLM"/>
    </source>
</evidence>
<feature type="non-terminal residue" evidence="10">
    <location>
        <position position="1"/>
    </location>
</feature>
<keyword evidence="4 9" id="KW-0812">Transmembrane</keyword>
<dbReference type="EMBL" id="JAIFTL010000321">
    <property type="protein sequence ID" value="KAG9320156.1"/>
    <property type="molecule type" value="Genomic_DNA"/>
</dbReference>
<comment type="similarity">
    <text evidence="2">Belongs to the oligopeptide OPT transporter family.</text>
</comment>
<evidence type="ECO:0000256" key="9">
    <source>
        <dbReference type="SAM" id="Phobius"/>
    </source>
</evidence>
<keyword evidence="6" id="KW-0653">Protein transport</keyword>
<dbReference type="GO" id="GO:0016020">
    <property type="term" value="C:membrane"/>
    <property type="evidence" value="ECO:0007669"/>
    <property type="project" value="UniProtKB-SubCell"/>
</dbReference>